<dbReference type="PANTHER" id="PTHR44688:SF16">
    <property type="entry name" value="DNA-BINDING TRANSCRIPTIONAL ACTIVATOR DEVR_DOSR"/>
    <property type="match status" value="1"/>
</dbReference>
<name>A0ABY5SY72_9SPHN</name>
<dbReference type="PANTHER" id="PTHR44688">
    <property type="entry name" value="DNA-BINDING TRANSCRIPTIONAL ACTIVATOR DEVR_DOSR"/>
    <property type="match status" value="1"/>
</dbReference>
<dbReference type="InterPro" id="IPR016032">
    <property type="entry name" value="Sig_transdc_resp-reg_C-effctor"/>
</dbReference>
<evidence type="ECO:0000313" key="6">
    <source>
        <dbReference type="Proteomes" id="UP001065265"/>
    </source>
</evidence>
<sequence>MDGHKFLIVDTDYQKRNSLAQALSQKGYVVQVDNVAELGNPSFDQAFVFVADALIADGKTCRALQEAGIFYPVIAYGPAPSLSRVIERLHGPCAGYVAWPGEEDEVWNTLTTLIRTSAVEMRRRTTEARARRKMAQLTPRERQVALGIRDGLSSKELAIPLGISFRTVELHRANIMEKFGTSKISTVMRIIVEAGEMDGFGDDEGEMVSPR</sequence>
<dbReference type="EMBL" id="CP092471">
    <property type="protein sequence ID" value="UVI39493.1"/>
    <property type="molecule type" value="Genomic_DNA"/>
</dbReference>
<gene>
    <name evidence="5" type="ORF">L1F33_00585</name>
</gene>
<dbReference type="InterPro" id="IPR000792">
    <property type="entry name" value="Tscrpt_reg_LuxR_C"/>
</dbReference>
<proteinExistence type="predicted"/>
<dbReference type="SMART" id="SM00421">
    <property type="entry name" value="HTH_LUXR"/>
    <property type="match status" value="1"/>
</dbReference>
<dbReference type="SUPFAM" id="SSF52172">
    <property type="entry name" value="CheY-like"/>
    <property type="match status" value="1"/>
</dbReference>
<evidence type="ECO:0000256" key="1">
    <source>
        <dbReference type="ARBA" id="ARBA00023015"/>
    </source>
</evidence>
<dbReference type="Gene3D" id="1.10.10.10">
    <property type="entry name" value="Winged helix-like DNA-binding domain superfamily/Winged helix DNA-binding domain"/>
    <property type="match status" value="1"/>
</dbReference>
<evidence type="ECO:0000313" key="5">
    <source>
        <dbReference type="EMBL" id="UVI39493.1"/>
    </source>
</evidence>
<dbReference type="SUPFAM" id="SSF46894">
    <property type="entry name" value="C-terminal effector domain of the bipartite response regulators"/>
    <property type="match status" value="1"/>
</dbReference>
<evidence type="ECO:0000256" key="2">
    <source>
        <dbReference type="ARBA" id="ARBA00023125"/>
    </source>
</evidence>
<keyword evidence="3" id="KW-0804">Transcription</keyword>
<dbReference type="InterPro" id="IPR036388">
    <property type="entry name" value="WH-like_DNA-bd_sf"/>
</dbReference>
<dbReference type="PROSITE" id="PS50043">
    <property type="entry name" value="HTH_LUXR_2"/>
    <property type="match status" value="1"/>
</dbReference>
<dbReference type="PRINTS" id="PR00038">
    <property type="entry name" value="HTHLUXR"/>
</dbReference>
<dbReference type="Pfam" id="PF00196">
    <property type="entry name" value="GerE"/>
    <property type="match status" value="1"/>
</dbReference>
<dbReference type="CDD" id="cd06170">
    <property type="entry name" value="LuxR_C_like"/>
    <property type="match status" value="1"/>
</dbReference>
<keyword evidence="6" id="KW-1185">Reference proteome</keyword>
<dbReference type="RefSeq" id="WP_265558901.1">
    <property type="nucleotide sequence ID" value="NZ_CP092471.1"/>
</dbReference>
<keyword evidence="1" id="KW-0805">Transcription regulation</keyword>
<keyword evidence="2" id="KW-0238">DNA-binding</keyword>
<dbReference type="InterPro" id="IPR011006">
    <property type="entry name" value="CheY-like_superfamily"/>
</dbReference>
<feature type="domain" description="HTH luxR-type" evidence="4">
    <location>
        <begin position="130"/>
        <end position="195"/>
    </location>
</feature>
<organism evidence="5 6">
    <name type="scientific">Qipengyuania spongiae</name>
    <dbReference type="NCBI Taxonomy" id="2909673"/>
    <lineage>
        <taxon>Bacteria</taxon>
        <taxon>Pseudomonadati</taxon>
        <taxon>Pseudomonadota</taxon>
        <taxon>Alphaproteobacteria</taxon>
        <taxon>Sphingomonadales</taxon>
        <taxon>Erythrobacteraceae</taxon>
        <taxon>Qipengyuania</taxon>
    </lineage>
</organism>
<accession>A0ABY5SY72</accession>
<reference evidence="5" key="1">
    <citation type="submission" date="2022-02" db="EMBL/GenBank/DDBJ databases">
        <title>Qipengyuania spongiae sp. nov., isolated from marine sponge.</title>
        <authorList>
            <person name="Li Z."/>
            <person name="Zhang M."/>
        </authorList>
    </citation>
    <scope>NUCLEOTIDE SEQUENCE</scope>
    <source>
        <strain evidence="5">PHS-Z21</strain>
    </source>
</reference>
<protein>
    <submittedName>
        <fullName evidence="5">LuxR C-terminal-related transcriptional regulator</fullName>
    </submittedName>
</protein>
<evidence type="ECO:0000259" key="4">
    <source>
        <dbReference type="PROSITE" id="PS50043"/>
    </source>
</evidence>
<dbReference type="Proteomes" id="UP001065265">
    <property type="component" value="Chromosome"/>
</dbReference>
<evidence type="ECO:0000256" key="3">
    <source>
        <dbReference type="ARBA" id="ARBA00023163"/>
    </source>
</evidence>